<accession>A0ABP3XS60</accession>
<dbReference type="EMBL" id="BAAAFG010000014">
    <property type="protein sequence ID" value="GAA0872236.1"/>
    <property type="molecule type" value="Genomic_DNA"/>
</dbReference>
<evidence type="ECO:0008006" key="3">
    <source>
        <dbReference type="Google" id="ProtNLM"/>
    </source>
</evidence>
<comment type="caution">
    <text evidence="1">The sequence shown here is derived from an EMBL/GenBank/DDBJ whole genome shotgun (WGS) entry which is preliminary data.</text>
</comment>
<protein>
    <recommendedName>
        <fullName evidence="3">Glycosyltransferase</fullName>
    </recommendedName>
</protein>
<dbReference type="InterPro" id="IPR029044">
    <property type="entry name" value="Nucleotide-diphossugar_trans"/>
</dbReference>
<name>A0ABP3XS60_9FLAO</name>
<gene>
    <name evidence="1" type="ORF">GCM10009117_13830</name>
</gene>
<dbReference type="CDD" id="cd00761">
    <property type="entry name" value="Glyco_tranf_GTA_type"/>
    <property type="match status" value="1"/>
</dbReference>
<sequence>MKKFKNLIAGILRFIFSSYPKDEKDIPIFINNYNRLSTLKLLIIALKKREYTNIHILDNQSTYPPLLEFYKTTECHVHLLKKNYGSKAFWKSGLWLRFVNSYFVLTDSDVVPVDECPSDFLKFFLQMLKKYPIVHKIGFSLKIDDLPDHYANKQKVIEWEKKYYQQSIEQHIFIAPIDTTFALYRPFSKVGERDERTLVLRTGFPYQARHLPWYINSNALDDEEKFYLNSLNTRTHWSRRNLSF</sequence>
<dbReference type="SUPFAM" id="SSF53448">
    <property type="entry name" value="Nucleotide-diphospho-sugar transferases"/>
    <property type="match status" value="1"/>
</dbReference>
<dbReference type="RefSeq" id="WP_343765219.1">
    <property type="nucleotide sequence ID" value="NZ_BAAAFG010000014.1"/>
</dbReference>
<dbReference type="Proteomes" id="UP001500507">
    <property type="component" value="Unassembled WGS sequence"/>
</dbReference>
<keyword evidence="2" id="KW-1185">Reference proteome</keyword>
<proteinExistence type="predicted"/>
<evidence type="ECO:0000313" key="2">
    <source>
        <dbReference type="Proteomes" id="UP001500507"/>
    </source>
</evidence>
<reference evidence="2" key="1">
    <citation type="journal article" date="2019" name="Int. J. Syst. Evol. Microbiol.">
        <title>The Global Catalogue of Microorganisms (GCM) 10K type strain sequencing project: providing services to taxonomists for standard genome sequencing and annotation.</title>
        <authorList>
            <consortium name="The Broad Institute Genomics Platform"/>
            <consortium name="The Broad Institute Genome Sequencing Center for Infectious Disease"/>
            <person name="Wu L."/>
            <person name="Ma J."/>
        </authorList>
    </citation>
    <scope>NUCLEOTIDE SEQUENCE [LARGE SCALE GENOMIC DNA]</scope>
    <source>
        <strain evidence="2">JCM 16082</strain>
    </source>
</reference>
<organism evidence="1 2">
    <name type="scientific">Gangjinia marincola</name>
    <dbReference type="NCBI Taxonomy" id="578463"/>
    <lineage>
        <taxon>Bacteria</taxon>
        <taxon>Pseudomonadati</taxon>
        <taxon>Bacteroidota</taxon>
        <taxon>Flavobacteriia</taxon>
        <taxon>Flavobacteriales</taxon>
        <taxon>Flavobacteriaceae</taxon>
        <taxon>Gangjinia</taxon>
    </lineage>
</organism>
<evidence type="ECO:0000313" key="1">
    <source>
        <dbReference type="EMBL" id="GAA0872236.1"/>
    </source>
</evidence>